<feature type="non-terminal residue" evidence="1">
    <location>
        <position position="1"/>
    </location>
</feature>
<accession>X1BSL7</accession>
<comment type="caution">
    <text evidence="1">The sequence shown here is derived from an EMBL/GenBank/DDBJ whole genome shotgun (WGS) entry which is preliminary data.</text>
</comment>
<reference evidence="1" key="1">
    <citation type="journal article" date="2014" name="Front. Microbiol.">
        <title>High frequency of phylogenetically diverse reductive dehalogenase-homologous genes in deep subseafloor sedimentary metagenomes.</title>
        <authorList>
            <person name="Kawai M."/>
            <person name="Futagami T."/>
            <person name="Toyoda A."/>
            <person name="Takaki Y."/>
            <person name="Nishi S."/>
            <person name="Hori S."/>
            <person name="Arai W."/>
            <person name="Tsubouchi T."/>
            <person name="Morono Y."/>
            <person name="Uchiyama I."/>
            <person name="Ito T."/>
            <person name="Fujiyama A."/>
            <person name="Inagaki F."/>
            <person name="Takami H."/>
        </authorList>
    </citation>
    <scope>NUCLEOTIDE SEQUENCE</scope>
    <source>
        <strain evidence="1">Expedition CK06-06</strain>
    </source>
</reference>
<protein>
    <submittedName>
        <fullName evidence="1">Uncharacterized protein</fullName>
    </submittedName>
</protein>
<name>X1BSL7_9ZZZZ</name>
<evidence type="ECO:0000313" key="1">
    <source>
        <dbReference type="EMBL" id="GAG87183.1"/>
    </source>
</evidence>
<dbReference type="AlphaFoldDB" id="X1BSL7"/>
<gene>
    <name evidence="1" type="ORF">S01H4_30329</name>
</gene>
<sequence>NAIKEIFGKDYYEKAVLLAERMLERGIAKK</sequence>
<dbReference type="EMBL" id="BART01015647">
    <property type="protein sequence ID" value="GAG87183.1"/>
    <property type="molecule type" value="Genomic_DNA"/>
</dbReference>
<organism evidence="1">
    <name type="scientific">marine sediment metagenome</name>
    <dbReference type="NCBI Taxonomy" id="412755"/>
    <lineage>
        <taxon>unclassified sequences</taxon>
        <taxon>metagenomes</taxon>
        <taxon>ecological metagenomes</taxon>
    </lineage>
</organism>
<proteinExistence type="predicted"/>